<feature type="transmembrane region" description="Helical" evidence="1">
    <location>
        <begin position="239"/>
        <end position="262"/>
    </location>
</feature>
<organism evidence="2 3">
    <name type="scientific">Porites lobata</name>
    <dbReference type="NCBI Taxonomy" id="104759"/>
    <lineage>
        <taxon>Eukaryota</taxon>
        <taxon>Metazoa</taxon>
        <taxon>Cnidaria</taxon>
        <taxon>Anthozoa</taxon>
        <taxon>Hexacorallia</taxon>
        <taxon>Scleractinia</taxon>
        <taxon>Fungiina</taxon>
        <taxon>Poritidae</taxon>
        <taxon>Porites</taxon>
    </lineage>
</organism>
<keyword evidence="1" id="KW-0812">Transmembrane</keyword>
<dbReference type="EMBL" id="CALNXK010000027">
    <property type="protein sequence ID" value="CAH3114337.1"/>
    <property type="molecule type" value="Genomic_DNA"/>
</dbReference>
<keyword evidence="1" id="KW-1133">Transmembrane helix</keyword>
<keyword evidence="1" id="KW-0472">Membrane</keyword>
<reference evidence="2 3" key="1">
    <citation type="submission" date="2022-05" db="EMBL/GenBank/DDBJ databases">
        <authorList>
            <consortium name="Genoscope - CEA"/>
            <person name="William W."/>
        </authorList>
    </citation>
    <scope>NUCLEOTIDE SEQUENCE [LARGE SCALE GENOMIC DNA]</scope>
</reference>
<evidence type="ECO:0000313" key="3">
    <source>
        <dbReference type="Proteomes" id="UP001159405"/>
    </source>
</evidence>
<comment type="caution">
    <text evidence="2">The sequence shown here is derived from an EMBL/GenBank/DDBJ whole genome shotgun (WGS) entry which is preliminary data.</text>
</comment>
<protein>
    <submittedName>
        <fullName evidence="2">Uncharacterized protein</fullName>
    </submittedName>
</protein>
<sequence>MADENETVSKAVKGALEQIQKNAPEEFSKMDADPKVRDAVTEAARAAATEEVKLAHEFSSRPAQDIRERLAKYLPEDRIKLIEKALSIPTFRMEITQKSDGEYLVQTTRGGKEFLPGKELKTVANIESASILQEASILVEAILLVMSAVGLEVSPSESTMQATVEDTVNAIERSSALQRAIAKFISSWDAAGGNALNKAKAIFVLLKESYAAGILWTIIKSLCKEMKWYDWLETSAKVTAMIIAALATDGAALIAKIALIVLSAVDFARKIANLVNLEQIKQTL</sequence>
<name>A0ABN8NN24_9CNID</name>
<dbReference type="Proteomes" id="UP001159405">
    <property type="component" value="Unassembled WGS sequence"/>
</dbReference>
<feature type="transmembrane region" description="Helical" evidence="1">
    <location>
        <begin position="201"/>
        <end position="219"/>
    </location>
</feature>
<gene>
    <name evidence="2" type="ORF">PLOB_00022855</name>
</gene>
<accession>A0ABN8NN24</accession>
<evidence type="ECO:0000256" key="1">
    <source>
        <dbReference type="SAM" id="Phobius"/>
    </source>
</evidence>
<proteinExistence type="predicted"/>
<keyword evidence="3" id="KW-1185">Reference proteome</keyword>
<evidence type="ECO:0000313" key="2">
    <source>
        <dbReference type="EMBL" id="CAH3114337.1"/>
    </source>
</evidence>